<evidence type="ECO:0000256" key="3">
    <source>
        <dbReference type="ARBA" id="ARBA00022679"/>
    </source>
</evidence>
<name>A0ABW2XHC9_9ACTN</name>
<evidence type="ECO:0000256" key="4">
    <source>
        <dbReference type="ARBA" id="ARBA00022898"/>
    </source>
</evidence>
<comment type="subunit">
    <text evidence="2">Homodimer.</text>
</comment>
<dbReference type="InterPro" id="IPR001926">
    <property type="entry name" value="TrpB-like_PALP"/>
</dbReference>
<dbReference type="InterPro" id="IPR036052">
    <property type="entry name" value="TrpB-like_PALP_sf"/>
</dbReference>
<proteinExistence type="predicted"/>
<sequence length="317" mass="34019">MTVIFRGSTELILDDIFLALPDLAPGREVFLKLESMNPAGSIKMKTALALIDDLEASGALRPGIRVIESSSGNLGVALAVVCAARGYDLTIVADPNATPEAVALMRAFGATVEIVTTTDDSGGYLGSRIDHIKRALAATPHLVWPNQYGNPANPLGHQRTTAPAIFKELGHVDALFVGVGTSGTLRGCLDHIRSINAPTEVFAVDTVGSVTFGESPRPRYIPGIGTSRRPELFQEIQDSDDFHRLLVDERDAVRECRYMARRHGLLIGGSTGSVLAAARRVCGSLDEGARIAAISPDSGEKYLGSIFRDTWVAERYY</sequence>
<dbReference type="InterPro" id="IPR050214">
    <property type="entry name" value="Cys_Synth/Cystath_Beta-Synth"/>
</dbReference>
<evidence type="ECO:0000256" key="2">
    <source>
        <dbReference type="ARBA" id="ARBA00011738"/>
    </source>
</evidence>
<comment type="caution">
    <text evidence="6">The sequence shown here is derived from an EMBL/GenBank/DDBJ whole genome shotgun (WGS) entry which is preliminary data.</text>
</comment>
<dbReference type="InterPro" id="IPR023927">
    <property type="entry name" value="SbnA"/>
</dbReference>
<evidence type="ECO:0000259" key="5">
    <source>
        <dbReference type="Pfam" id="PF00291"/>
    </source>
</evidence>
<dbReference type="SUPFAM" id="SSF53686">
    <property type="entry name" value="Tryptophan synthase beta subunit-like PLP-dependent enzymes"/>
    <property type="match status" value="1"/>
</dbReference>
<evidence type="ECO:0000313" key="7">
    <source>
        <dbReference type="Proteomes" id="UP001597063"/>
    </source>
</evidence>
<dbReference type="EMBL" id="JBHTGP010000006">
    <property type="protein sequence ID" value="MFD0685878.1"/>
    <property type="molecule type" value="Genomic_DNA"/>
</dbReference>
<dbReference type="RefSeq" id="WP_207399441.1">
    <property type="nucleotide sequence ID" value="NZ_CAACUY010000004.1"/>
</dbReference>
<accession>A0ABW2XHC9</accession>
<comment type="cofactor">
    <cofactor evidence="1">
        <name>pyridoxal 5'-phosphate</name>
        <dbReference type="ChEBI" id="CHEBI:597326"/>
    </cofactor>
</comment>
<evidence type="ECO:0000313" key="6">
    <source>
        <dbReference type="EMBL" id="MFD0685878.1"/>
    </source>
</evidence>
<dbReference type="Gene3D" id="3.40.50.1100">
    <property type="match status" value="2"/>
</dbReference>
<gene>
    <name evidence="6" type="primary">sbnA</name>
    <name evidence="6" type="ORF">ACFQZM_15340</name>
</gene>
<organism evidence="6 7">
    <name type="scientific">Actinomadura fibrosa</name>
    <dbReference type="NCBI Taxonomy" id="111802"/>
    <lineage>
        <taxon>Bacteria</taxon>
        <taxon>Bacillati</taxon>
        <taxon>Actinomycetota</taxon>
        <taxon>Actinomycetes</taxon>
        <taxon>Streptosporangiales</taxon>
        <taxon>Thermomonosporaceae</taxon>
        <taxon>Actinomadura</taxon>
    </lineage>
</organism>
<dbReference type="NCBIfam" id="TIGR03945">
    <property type="entry name" value="PLP_SbnA_fam"/>
    <property type="match status" value="1"/>
</dbReference>
<reference evidence="7" key="1">
    <citation type="journal article" date="2019" name="Int. J. Syst. Evol. Microbiol.">
        <title>The Global Catalogue of Microorganisms (GCM) 10K type strain sequencing project: providing services to taxonomists for standard genome sequencing and annotation.</title>
        <authorList>
            <consortium name="The Broad Institute Genomics Platform"/>
            <consortium name="The Broad Institute Genome Sequencing Center for Infectious Disease"/>
            <person name="Wu L."/>
            <person name="Ma J."/>
        </authorList>
    </citation>
    <scope>NUCLEOTIDE SEQUENCE [LARGE SCALE GENOMIC DNA]</scope>
    <source>
        <strain evidence="7">JCM 9371</strain>
    </source>
</reference>
<keyword evidence="7" id="KW-1185">Reference proteome</keyword>
<protein>
    <submittedName>
        <fullName evidence="6">2,3-diaminopropionate biosynthesis protein SbnA</fullName>
    </submittedName>
</protein>
<keyword evidence="3" id="KW-0808">Transferase</keyword>
<dbReference type="PANTHER" id="PTHR10314">
    <property type="entry name" value="CYSTATHIONINE BETA-SYNTHASE"/>
    <property type="match status" value="1"/>
</dbReference>
<dbReference type="Proteomes" id="UP001597063">
    <property type="component" value="Unassembled WGS sequence"/>
</dbReference>
<keyword evidence="4" id="KW-0663">Pyridoxal phosphate</keyword>
<feature type="domain" description="Tryptophan synthase beta chain-like PALP" evidence="5">
    <location>
        <begin position="20"/>
        <end position="297"/>
    </location>
</feature>
<dbReference type="Pfam" id="PF00291">
    <property type="entry name" value="PALP"/>
    <property type="match status" value="1"/>
</dbReference>
<evidence type="ECO:0000256" key="1">
    <source>
        <dbReference type="ARBA" id="ARBA00001933"/>
    </source>
</evidence>
<dbReference type="CDD" id="cd01561">
    <property type="entry name" value="CBS_like"/>
    <property type="match status" value="1"/>
</dbReference>